<gene>
    <name evidence="1" type="ORF">OVA965_LOCUS14935</name>
    <name evidence="2" type="ORF">TMI583_LOCUS14939</name>
</gene>
<dbReference type="AlphaFoldDB" id="A0A8S2IUG9"/>
<comment type="caution">
    <text evidence="2">The sequence shown here is derived from an EMBL/GenBank/DDBJ whole genome shotgun (WGS) entry which is preliminary data.</text>
</comment>
<dbReference type="Proteomes" id="UP000682733">
    <property type="component" value="Unassembled WGS sequence"/>
</dbReference>
<dbReference type="EMBL" id="CAJOBA010006614">
    <property type="protein sequence ID" value="CAF3777713.1"/>
    <property type="molecule type" value="Genomic_DNA"/>
</dbReference>
<sequence>MESNEIYNQLAQQNLIDQQTGKLLTNNLQTIQFSKYEIYNQRIIAILKYQCLYQSQILDLLNQIDSQENSMNNLTLSHNLHKNLIYDLETAFIIKPVYYNASCIDVSLFDSILTKDYSAKLEKLIKQICHIDKKIAKSVAKSLKNTIGKLHYLSKENFHLNDFKENFNSNEQFEYVQEFDIFRINGLDHLRNIEEKKWTWNMWLSSGTMLLFGCLEIIGGVYLELYTAGLGTHIAAGLISEGLNDIIYASLAMKNGYFNWNDYFVNKIQSVSITVATLGVSAVISRGIRYSCFGSKIFGNDQYLFISTYW</sequence>
<protein>
    <submittedName>
        <fullName evidence="2">Uncharacterized protein</fullName>
    </submittedName>
</protein>
<evidence type="ECO:0000313" key="1">
    <source>
        <dbReference type="EMBL" id="CAF1008776.1"/>
    </source>
</evidence>
<dbReference type="Proteomes" id="UP000677228">
    <property type="component" value="Unassembled WGS sequence"/>
</dbReference>
<organism evidence="2 3">
    <name type="scientific">Didymodactylos carnosus</name>
    <dbReference type="NCBI Taxonomy" id="1234261"/>
    <lineage>
        <taxon>Eukaryota</taxon>
        <taxon>Metazoa</taxon>
        <taxon>Spiralia</taxon>
        <taxon>Gnathifera</taxon>
        <taxon>Rotifera</taxon>
        <taxon>Eurotatoria</taxon>
        <taxon>Bdelloidea</taxon>
        <taxon>Philodinida</taxon>
        <taxon>Philodinidae</taxon>
        <taxon>Didymodactylos</taxon>
    </lineage>
</organism>
<name>A0A8S2IUG9_9BILA</name>
<proteinExistence type="predicted"/>
<accession>A0A8S2IUG9</accession>
<evidence type="ECO:0000313" key="2">
    <source>
        <dbReference type="EMBL" id="CAF3777713.1"/>
    </source>
</evidence>
<dbReference type="EMBL" id="CAJNOK010006606">
    <property type="protein sequence ID" value="CAF1008776.1"/>
    <property type="molecule type" value="Genomic_DNA"/>
</dbReference>
<evidence type="ECO:0000313" key="3">
    <source>
        <dbReference type="Proteomes" id="UP000682733"/>
    </source>
</evidence>
<reference evidence="2" key="1">
    <citation type="submission" date="2021-02" db="EMBL/GenBank/DDBJ databases">
        <authorList>
            <person name="Nowell W R."/>
        </authorList>
    </citation>
    <scope>NUCLEOTIDE SEQUENCE</scope>
</reference>